<dbReference type="SMART" id="SM00115">
    <property type="entry name" value="CASc"/>
    <property type="match status" value="1"/>
</dbReference>
<dbReference type="Pfam" id="PF00656">
    <property type="entry name" value="Peptidase_C14"/>
    <property type="match status" value="1"/>
</dbReference>
<evidence type="ECO:0000256" key="2">
    <source>
        <dbReference type="SAM" id="MobiDB-lite"/>
    </source>
</evidence>
<sequence length="190" mass="20477">MDDQNEPGCGDSTDALGDQRGGASPAASWPSGSVAGGGLPSRKVSEMVVDCYKMDHKHRGKAIVINNKTFSPRLKLGVRKGTDKDATNLYDLFTKMGFDTTIEVDCAAQKIKNIMSEAADDSHWDEDCFVCAILSHGEQGAVYATDAKMDLDELITPLKKCPSLAGKPKLFFIQASNGDWKRTDGLCLNG</sequence>
<dbReference type="Proteomes" id="UP001374579">
    <property type="component" value="Unassembled WGS sequence"/>
</dbReference>
<dbReference type="GO" id="GO:0006508">
    <property type="term" value="P:proteolysis"/>
    <property type="evidence" value="ECO:0007669"/>
    <property type="project" value="InterPro"/>
</dbReference>
<name>A0AAN9BTP8_9CAEN</name>
<dbReference type="GO" id="GO:0043525">
    <property type="term" value="P:positive regulation of neuron apoptotic process"/>
    <property type="evidence" value="ECO:0007669"/>
    <property type="project" value="TreeGrafter"/>
</dbReference>
<comment type="caution">
    <text evidence="4">The sequence shown here is derived from an EMBL/GenBank/DDBJ whole genome shotgun (WGS) entry which is preliminary data.</text>
</comment>
<dbReference type="InterPro" id="IPR001309">
    <property type="entry name" value="Pept_C14_p20"/>
</dbReference>
<organism evidence="4 5">
    <name type="scientific">Littorina saxatilis</name>
    <dbReference type="NCBI Taxonomy" id="31220"/>
    <lineage>
        <taxon>Eukaryota</taxon>
        <taxon>Metazoa</taxon>
        <taxon>Spiralia</taxon>
        <taxon>Lophotrochozoa</taxon>
        <taxon>Mollusca</taxon>
        <taxon>Gastropoda</taxon>
        <taxon>Caenogastropoda</taxon>
        <taxon>Littorinimorpha</taxon>
        <taxon>Littorinoidea</taxon>
        <taxon>Littorinidae</taxon>
        <taxon>Littorina</taxon>
    </lineage>
</organism>
<gene>
    <name evidence="4" type="ORF">V1264_010859</name>
</gene>
<evidence type="ECO:0000259" key="3">
    <source>
        <dbReference type="PROSITE" id="PS50208"/>
    </source>
</evidence>
<accession>A0AAN9BTP8</accession>
<dbReference type="InterPro" id="IPR002398">
    <property type="entry name" value="Pept_C14"/>
</dbReference>
<evidence type="ECO:0000256" key="1">
    <source>
        <dbReference type="ARBA" id="ARBA00010134"/>
    </source>
</evidence>
<proteinExistence type="inferred from homology"/>
<dbReference type="InterPro" id="IPR015917">
    <property type="entry name" value="Pept_C14A"/>
</dbReference>
<protein>
    <recommendedName>
        <fullName evidence="3">Caspase family p20 domain-containing protein</fullName>
    </recommendedName>
</protein>
<feature type="domain" description="Caspase family p20" evidence="3">
    <location>
        <begin position="58"/>
        <end position="180"/>
    </location>
</feature>
<dbReference type="SUPFAM" id="SSF52129">
    <property type="entry name" value="Caspase-like"/>
    <property type="match status" value="1"/>
</dbReference>
<dbReference type="PANTHER" id="PTHR10454">
    <property type="entry name" value="CASPASE"/>
    <property type="match status" value="1"/>
</dbReference>
<evidence type="ECO:0000313" key="4">
    <source>
        <dbReference type="EMBL" id="KAK7111179.1"/>
    </source>
</evidence>
<dbReference type="Gene3D" id="3.40.50.1460">
    <property type="match status" value="1"/>
</dbReference>
<feature type="compositionally biased region" description="Low complexity" evidence="2">
    <location>
        <begin position="21"/>
        <end position="33"/>
    </location>
</feature>
<dbReference type="InterPro" id="IPR011600">
    <property type="entry name" value="Pept_C14_caspase"/>
</dbReference>
<dbReference type="PRINTS" id="PR00376">
    <property type="entry name" value="IL1BCENZYME"/>
</dbReference>
<dbReference type="GO" id="GO:0004197">
    <property type="term" value="F:cysteine-type endopeptidase activity"/>
    <property type="evidence" value="ECO:0007669"/>
    <property type="project" value="InterPro"/>
</dbReference>
<reference evidence="4 5" key="1">
    <citation type="submission" date="2024-02" db="EMBL/GenBank/DDBJ databases">
        <title>Chromosome-scale genome assembly of the rough periwinkle Littorina saxatilis.</title>
        <authorList>
            <person name="De Jode A."/>
            <person name="Faria R."/>
            <person name="Formenti G."/>
            <person name="Sims Y."/>
            <person name="Smith T.P."/>
            <person name="Tracey A."/>
            <person name="Wood J.M.D."/>
            <person name="Zagrodzka Z.B."/>
            <person name="Johannesson K."/>
            <person name="Butlin R.K."/>
            <person name="Leder E.H."/>
        </authorList>
    </citation>
    <scope>NUCLEOTIDE SEQUENCE [LARGE SCALE GENOMIC DNA]</scope>
    <source>
        <strain evidence="4">Snail1</strain>
        <tissue evidence="4">Muscle</tissue>
    </source>
</reference>
<evidence type="ECO:0000313" key="5">
    <source>
        <dbReference type="Proteomes" id="UP001374579"/>
    </source>
</evidence>
<comment type="similarity">
    <text evidence="1">Belongs to the peptidase C14A family.</text>
</comment>
<keyword evidence="5" id="KW-1185">Reference proteome</keyword>
<dbReference type="PROSITE" id="PS50208">
    <property type="entry name" value="CASPASE_P20"/>
    <property type="match status" value="1"/>
</dbReference>
<dbReference type="PROSITE" id="PS01121">
    <property type="entry name" value="CASPASE_HIS"/>
    <property type="match status" value="1"/>
</dbReference>
<dbReference type="GO" id="GO:0005737">
    <property type="term" value="C:cytoplasm"/>
    <property type="evidence" value="ECO:0007669"/>
    <property type="project" value="TreeGrafter"/>
</dbReference>
<dbReference type="InterPro" id="IPR016129">
    <property type="entry name" value="Caspase_his_AS"/>
</dbReference>
<dbReference type="GO" id="GO:0006915">
    <property type="term" value="P:apoptotic process"/>
    <property type="evidence" value="ECO:0007669"/>
    <property type="project" value="TreeGrafter"/>
</dbReference>
<feature type="region of interest" description="Disordered" evidence="2">
    <location>
        <begin position="1"/>
        <end position="38"/>
    </location>
</feature>
<dbReference type="AlphaFoldDB" id="A0AAN9BTP8"/>
<dbReference type="EMBL" id="JBAMIC010000002">
    <property type="protein sequence ID" value="KAK7111179.1"/>
    <property type="molecule type" value="Genomic_DNA"/>
</dbReference>
<dbReference type="InterPro" id="IPR029030">
    <property type="entry name" value="Caspase-like_dom_sf"/>
</dbReference>
<dbReference type="PANTHER" id="PTHR10454:SF210">
    <property type="entry name" value="CASPASE-2"/>
    <property type="match status" value="1"/>
</dbReference>